<sequence length="68" mass="7224">AVALARCAGVLCLGSVLCAVRSGLGALRRRALSWVVPFLLVALRATEHGAARARTVYKDLFFHSSAAR</sequence>
<feature type="non-terminal residue" evidence="1">
    <location>
        <position position="1"/>
    </location>
</feature>
<dbReference type="AlphaFoldDB" id="A0A392TFB8"/>
<proteinExistence type="predicted"/>
<dbReference type="Proteomes" id="UP000265520">
    <property type="component" value="Unassembled WGS sequence"/>
</dbReference>
<keyword evidence="2" id="KW-1185">Reference proteome</keyword>
<organism evidence="1 2">
    <name type="scientific">Trifolium medium</name>
    <dbReference type="NCBI Taxonomy" id="97028"/>
    <lineage>
        <taxon>Eukaryota</taxon>
        <taxon>Viridiplantae</taxon>
        <taxon>Streptophyta</taxon>
        <taxon>Embryophyta</taxon>
        <taxon>Tracheophyta</taxon>
        <taxon>Spermatophyta</taxon>
        <taxon>Magnoliopsida</taxon>
        <taxon>eudicotyledons</taxon>
        <taxon>Gunneridae</taxon>
        <taxon>Pentapetalae</taxon>
        <taxon>rosids</taxon>
        <taxon>fabids</taxon>
        <taxon>Fabales</taxon>
        <taxon>Fabaceae</taxon>
        <taxon>Papilionoideae</taxon>
        <taxon>50 kb inversion clade</taxon>
        <taxon>NPAAA clade</taxon>
        <taxon>Hologalegina</taxon>
        <taxon>IRL clade</taxon>
        <taxon>Trifolieae</taxon>
        <taxon>Trifolium</taxon>
    </lineage>
</organism>
<evidence type="ECO:0000313" key="1">
    <source>
        <dbReference type="EMBL" id="MCI59294.1"/>
    </source>
</evidence>
<dbReference type="EMBL" id="LXQA010560826">
    <property type="protein sequence ID" value="MCI59294.1"/>
    <property type="molecule type" value="Genomic_DNA"/>
</dbReference>
<protein>
    <submittedName>
        <fullName evidence="1">Uncharacterized protein</fullName>
    </submittedName>
</protein>
<accession>A0A392TFB8</accession>
<evidence type="ECO:0000313" key="2">
    <source>
        <dbReference type="Proteomes" id="UP000265520"/>
    </source>
</evidence>
<reference evidence="1 2" key="1">
    <citation type="journal article" date="2018" name="Front. Plant Sci.">
        <title>Red Clover (Trifolium pratense) and Zigzag Clover (T. medium) - A Picture of Genomic Similarities and Differences.</title>
        <authorList>
            <person name="Dluhosova J."/>
            <person name="Istvanek J."/>
            <person name="Nedelnik J."/>
            <person name="Repkova J."/>
        </authorList>
    </citation>
    <scope>NUCLEOTIDE SEQUENCE [LARGE SCALE GENOMIC DNA]</scope>
    <source>
        <strain evidence="2">cv. 10/8</strain>
        <tissue evidence="1">Leaf</tissue>
    </source>
</reference>
<comment type="caution">
    <text evidence="1">The sequence shown here is derived from an EMBL/GenBank/DDBJ whole genome shotgun (WGS) entry which is preliminary data.</text>
</comment>
<name>A0A392TFB8_9FABA</name>